<sequence length="1196" mass="135603">MMMDLNLQVMMERSTNNVNAASTNEVNVVGAKTIIELPFDPNMPALKDINIFDFSRSDEDDDAETDMKNLDTTIQVSPNPTIRIHKDQPLDQGTQEEGIDYDEVFAPVARIEAIRIFLAYASFKDFVVYQMDVKSAFLYGKIEEEVYVCQPPGFEDLDFPDRVYKVEKTLLDNEFQRGKLTKPYSSKGTKMSSMGELTFFLGLQVQQKKDGIFISQDKYVGEILKKFRFIEVKTTSTPMETQKPLLKDEDGEEVDVHMYRSMIGSLLYLTSSRPDIMFAVCACARYQVNPKVSHLHDVKRIFSDYARASLDRKSTTGGCQFLGSRLISWQCKKQTVVANSITEAEYMAALSCCGQVLWIQNQLLDYGQSVWNGIGVNAGDSKLMLLGINLILLVKVNAARHKLTTAGEIQLHALVDGKKIIITESTVRKDLQLEDAEGVDFLTNSTIFKQLTLMGYEKISQKLNFYKAFFSPQWKFLIHTILQCLSSKTTAWNGFSSTMASTIICLATNQKFNFSKYIFESMVKNLDNVGKFLMYPRFIQVFLDKQLEGMPTHNRIYIAPSHTKKIFGNMRRVGKGFLERKHHYSKQWWYKIKQKWVKKQKPRKPKREDTQIPQSSGPTKHVADEAVYTELDDSLVRAAITTSKLEAEQDSGNIAKTQSKDKPIIAGDGPKWLFDIDVLTKSMNYVQVVAGTNSNDSVGTEESVGTCHSSKETRSSQDYILMPLWKDGSLFGSSLKNVCNDEPQPSSDAGKKDDEGVSQESGIDDQERPENSTQDVNTVGPSINTASINVNIELDMSNITTTYLVPSTPNTRIHKDHLLDHVIGDVQSVEPRKVIQALTDPRWIEAMQDELLYYTQKEGIDYDEVFSPIARIEAIMLFLAYASFKDFVVYQMDVKSAFLYGKIKEEVYVCQPLGFEDPEFPDSVYKKDDGFFISQDKYVDEILKKFGFSTVKTASTPMETSKPLLKDAEAEYVDVNLYRLMIGSLMYLTASRPDIIYLKGQPKLGLWYLKDSPFDLEAYTDSDYAGASLDRKSTTGGCQFLRSRLISWQCKKQTIVANSTTEAEYVAAASCCGQISKSDCKYRNASPLKSTDTLRLLTSKQKAFRDNLHKSGVGYNGSCVLSQAYAKIPKLYRASELCDKNEQLHVFDSEETLEDAEKSQLKMNEFQKDEKIQELNIQPIDYEKLNKLYKEFVPQK</sequence>
<evidence type="ECO:0000313" key="4">
    <source>
        <dbReference type="Proteomes" id="UP001151760"/>
    </source>
</evidence>
<feature type="domain" description="Reverse transcriptase Ty1/copia-type" evidence="2">
    <location>
        <begin position="854"/>
        <end position="928"/>
    </location>
</feature>
<dbReference type="Pfam" id="PF07727">
    <property type="entry name" value="RVT_2"/>
    <property type="match status" value="2"/>
</dbReference>
<keyword evidence="4" id="KW-1185">Reference proteome</keyword>
<protein>
    <submittedName>
        <fullName evidence="3">Retrovirus-related pol polyprotein from transposon TNT 1-94</fullName>
    </submittedName>
</protein>
<dbReference type="Proteomes" id="UP001151760">
    <property type="component" value="Unassembled WGS sequence"/>
</dbReference>
<accession>A0ABQ4Y9J0</accession>
<feature type="compositionally biased region" description="Polar residues" evidence="1">
    <location>
        <begin position="736"/>
        <end position="747"/>
    </location>
</feature>
<feature type="region of interest" description="Disordered" evidence="1">
    <location>
        <begin position="599"/>
        <end position="621"/>
    </location>
</feature>
<feature type="region of interest" description="Disordered" evidence="1">
    <location>
        <begin position="736"/>
        <end position="782"/>
    </location>
</feature>
<dbReference type="InterPro" id="IPR013103">
    <property type="entry name" value="RVT_2"/>
</dbReference>
<dbReference type="EMBL" id="BQNB010010222">
    <property type="protein sequence ID" value="GJS74321.1"/>
    <property type="molecule type" value="Genomic_DNA"/>
</dbReference>
<comment type="caution">
    <text evidence="3">The sequence shown here is derived from an EMBL/GenBank/DDBJ whole genome shotgun (WGS) entry which is preliminary data.</text>
</comment>
<feature type="domain" description="Reverse transcriptase Ty1/copia-type" evidence="2">
    <location>
        <begin position="94"/>
        <end position="170"/>
    </location>
</feature>
<gene>
    <name evidence="3" type="ORF">Tco_0707162</name>
</gene>
<evidence type="ECO:0000313" key="3">
    <source>
        <dbReference type="EMBL" id="GJS74321.1"/>
    </source>
</evidence>
<name>A0ABQ4Y9J0_9ASTR</name>
<evidence type="ECO:0000259" key="2">
    <source>
        <dbReference type="Pfam" id="PF07727"/>
    </source>
</evidence>
<dbReference type="PANTHER" id="PTHR11439">
    <property type="entry name" value="GAG-POL-RELATED RETROTRANSPOSON"/>
    <property type="match status" value="1"/>
</dbReference>
<feature type="compositionally biased region" description="Polar residues" evidence="1">
    <location>
        <begin position="771"/>
        <end position="782"/>
    </location>
</feature>
<evidence type="ECO:0000256" key="1">
    <source>
        <dbReference type="SAM" id="MobiDB-lite"/>
    </source>
</evidence>
<dbReference type="PANTHER" id="PTHR11439:SF495">
    <property type="entry name" value="REVERSE TRANSCRIPTASE, RNA-DEPENDENT DNA POLYMERASE-RELATED"/>
    <property type="match status" value="1"/>
</dbReference>
<reference evidence="3" key="2">
    <citation type="submission" date="2022-01" db="EMBL/GenBank/DDBJ databases">
        <authorList>
            <person name="Yamashiro T."/>
            <person name="Shiraishi A."/>
            <person name="Satake H."/>
            <person name="Nakayama K."/>
        </authorList>
    </citation>
    <scope>NUCLEOTIDE SEQUENCE</scope>
</reference>
<dbReference type="CDD" id="cd09272">
    <property type="entry name" value="RNase_HI_RT_Ty1"/>
    <property type="match status" value="2"/>
</dbReference>
<proteinExistence type="predicted"/>
<reference evidence="3" key="1">
    <citation type="journal article" date="2022" name="Int. J. Mol. Sci.">
        <title>Draft Genome of Tanacetum Coccineum: Genomic Comparison of Closely Related Tanacetum-Family Plants.</title>
        <authorList>
            <person name="Yamashiro T."/>
            <person name="Shiraishi A."/>
            <person name="Nakayama K."/>
            <person name="Satake H."/>
        </authorList>
    </citation>
    <scope>NUCLEOTIDE SEQUENCE</scope>
</reference>
<organism evidence="3 4">
    <name type="scientific">Tanacetum coccineum</name>
    <dbReference type="NCBI Taxonomy" id="301880"/>
    <lineage>
        <taxon>Eukaryota</taxon>
        <taxon>Viridiplantae</taxon>
        <taxon>Streptophyta</taxon>
        <taxon>Embryophyta</taxon>
        <taxon>Tracheophyta</taxon>
        <taxon>Spermatophyta</taxon>
        <taxon>Magnoliopsida</taxon>
        <taxon>eudicotyledons</taxon>
        <taxon>Gunneridae</taxon>
        <taxon>Pentapetalae</taxon>
        <taxon>asterids</taxon>
        <taxon>campanulids</taxon>
        <taxon>Asterales</taxon>
        <taxon>Asteraceae</taxon>
        <taxon>Asteroideae</taxon>
        <taxon>Anthemideae</taxon>
        <taxon>Anthemidinae</taxon>
        <taxon>Tanacetum</taxon>
    </lineage>
</organism>
<feature type="region of interest" description="Disordered" evidence="1">
    <location>
        <begin position="693"/>
        <end position="712"/>
    </location>
</feature>